<feature type="domain" description="SPIN-DOC-like zinc-finger" evidence="2">
    <location>
        <begin position="38"/>
        <end position="79"/>
    </location>
</feature>
<name>A0ABR3NR53_9TELE</name>
<accession>A0ABR3NR53</accession>
<feature type="region of interest" description="Disordered" evidence="1">
    <location>
        <begin position="12"/>
        <end position="32"/>
    </location>
</feature>
<feature type="compositionally biased region" description="Basic and acidic residues" evidence="1">
    <location>
        <begin position="12"/>
        <end position="21"/>
    </location>
</feature>
<dbReference type="PANTHER" id="PTHR45913">
    <property type="entry name" value="EPM2A-INTERACTING PROTEIN 1"/>
    <property type="match status" value="1"/>
</dbReference>
<dbReference type="InterPro" id="IPR040647">
    <property type="entry name" value="SPIN-DOC_Znf-C2H2"/>
</dbReference>
<evidence type="ECO:0000313" key="4">
    <source>
        <dbReference type="Proteomes" id="UP001558613"/>
    </source>
</evidence>
<dbReference type="Pfam" id="PF18658">
    <property type="entry name" value="zf-C2H2_12"/>
    <property type="match status" value="1"/>
</dbReference>
<sequence length="139" mass="16067">MDRFVIRGEKRCGENSDGTRENKKKSRSISSEGRRVLEEWKNQFAVSERDGEPFCLLCSKILGVCKMYNVKRHFDTTHVTFDKKYLPGSQERAHKITSLEKNAIAEQNTMRAIFKCDPGRDASDIQNFLAPCQTRQTLY</sequence>
<protein>
    <recommendedName>
        <fullName evidence="2">SPIN-DOC-like zinc-finger domain-containing protein</fullName>
    </recommendedName>
</protein>
<proteinExistence type="predicted"/>
<comment type="caution">
    <text evidence="3">The sequence shown here is derived from an EMBL/GenBank/DDBJ whole genome shotgun (WGS) entry which is preliminary data.</text>
</comment>
<keyword evidence="4" id="KW-1185">Reference proteome</keyword>
<dbReference type="EMBL" id="JAYMGO010000003">
    <property type="protein sequence ID" value="KAL1279510.1"/>
    <property type="molecule type" value="Genomic_DNA"/>
</dbReference>
<reference evidence="3 4" key="1">
    <citation type="submission" date="2023-09" db="EMBL/GenBank/DDBJ databases">
        <authorList>
            <person name="Wang M."/>
        </authorList>
    </citation>
    <scope>NUCLEOTIDE SEQUENCE [LARGE SCALE GENOMIC DNA]</scope>
    <source>
        <strain evidence="3">GT-2023</strain>
        <tissue evidence="3">Liver</tissue>
    </source>
</reference>
<organism evidence="3 4">
    <name type="scientific">Cirrhinus molitorella</name>
    <name type="common">mud carp</name>
    <dbReference type="NCBI Taxonomy" id="172907"/>
    <lineage>
        <taxon>Eukaryota</taxon>
        <taxon>Metazoa</taxon>
        <taxon>Chordata</taxon>
        <taxon>Craniata</taxon>
        <taxon>Vertebrata</taxon>
        <taxon>Euteleostomi</taxon>
        <taxon>Actinopterygii</taxon>
        <taxon>Neopterygii</taxon>
        <taxon>Teleostei</taxon>
        <taxon>Ostariophysi</taxon>
        <taxon>Cypriniformes</taxon>
        <taxon>Cyprinidae</taxon>
        <taxon>Labeoninae</taxon>
        <taxon>Labeonini</taxon>
        <taxon>Cirrhinus</taxon>
    </lineage>
</organism>
<evidence type="ECO:0000256" key="1">
    <source>
        <dbReference type="SAM" id="MobiDB-lite"/>
    </source>
</evidence>
<gene>
    <name evidence="3" type="ORF">QQF64_026183</name>
</gene>
<evidence type="ECO:0000259" key="2">
    <source>
        <dbReference type="Pfam" id="PF18658"/>
    </source>
</evidence>
<dbReference type="Proteomes" id="UP001558613">
    <property type="component" value="Unassembled WGS sequence"/>
</dbReference>
<dbReference type="PANTHER" id="PTHR45913:SF9">
    <property type="entry name" value="GENERAL TRANSCRIPTION FACTOR II-I REPEAT DOMAIN-CONTAINING PROTEIN 2-LIKE-RELATED"/>
    <property type="match status" value="1"/>
</dbReference>
<evidence type="ECO:0000313" key="3">
    <source>
        <dbReference type="EMBL" id="KAL1279510.1"/>
    </source>
</evidence>